<evidence type="ECO:0000313" key="2">
    <source>
        <dbReference type="EMBL" id="MCW6536956.1"/>
    </source>
</evidence>
<reference evidence="2" key="1">
    <citation type="submission" date="2022-06" db="EMBL/GenBank/DDBJ databases">
        <title>Sphingomonas sp. nov. isolated from rhizosphere soil of tomato.</title>
        <authorList>
            <person name="Dong H."/>
            <person name="Gao R."/>
        </authorList>
    </citation>
    <scope>NUCLEOTIDE SEQUENCE</scope>
    <source>
        <strain evidence="2">MMSM24</strain>
    </source>
</reference>
<keyword evidence="1" id="KW-0472">Membrane</keyword>
<keyword evidence="3" id="KW-1185">Reference proteome</keyword>
<sequence>MIRKRGKLARQLIIVGSAFGTSANLVKSSARPGSRRWWLTPLIIFLCLNGLLLALVAGVEVLAPFVYAIF</sequence>
<dbReference type="Proteomes" id="UP001165565">
    <property type="component" value="Unassembled WGS sequence"/>
</dbReference>
<evidence type="ECO:0000256" key="1">
    <source>
        <dbReference type="SAM" id="Phobius"/>
    </source>
</evidence>
<gene>
    <name evidence="2" type="ORF">NEE01_19430</name>
</gene>
<dbReference type="EMBL" id="JANFAV010000017">
    <property type="protein sequence ID" value="MCW6536956.1"/>
    <property type="molecule type" value="Genomic_DNA"/>
</dbReference>
<keyword evidence="1" id="KW-0812">Transmembrane</keyword>
<evidence type="ECO:0000313" key="3">
    <source>
        <dbReference type="Proteomes" id="UP001165565"/>
    </source>
</evidence>
<dbReference type="InterPro" id="IPR046031">
    <property type="entry name" value="DUF5989"/>
</dbReference>
<organism evidence="2 3">
    <name type="scientific">Sphingomonas lycopersici</name>
    <dbReference type="NCBI Taxonomy" id="2951807"/>
    <lineage>
        <taxon>Bacteria</taxon>
        <taxon>Pseudomonadati</taxon>
        <taxon>Pseudomonadota</taxon>
        <taxon>Alphaproteobacteria</taxon>
        <taxon>Sphingomonadales</taxon>
        <taxon>Sphingomonadaceae</taxon>
        <taxon>Sphingomonas</taxon>
    </lineage>
</organism>
<comment type="caution">
    <text evidence="2">The sequence shown here is derived from an EMBL/GenBank/DDBJ whole genome shotgun (WGS) entry which is preliminary data.</text>
</comment>
<dbReference type="Pfam" id="PF19451">
    <property type="entry name" value="DUF5989"/>
    <property type="match status" value="1"/>
</dbReference>
<accession>A0AA41ZD50</accession>
<proteinExistence type="predicted"/>
<protein>
    <submittedName>
        <fullName evidence="2">DUF5989 family protein</fullName>
    </submittedName>
</protein>
<name>A0AA41ZD50_9SPHN</name>
<dbReference type="RefSeq" id="WP_179515062.1">
    <property type="nucleotide sequence ID" value="NZ_JANFAV010000017.1"/>
</dbReference>
<feature type="transmembrane region" description="Helical" evidence="1">
    <location>
        <begin position="38"/>
        <end position="69"/>
    </location>
</feature>
<keyword evidence="1" id="KW-1133">Transmembrane helix</keyword>
<dbReference type="AlphaFoldDB" id="A0AA41ZD50"/>